<dbReference type="GO" id="GO:0032259">
    <property type="term" value="P:methylation"/>
    <property type="evidence" value="ECO:0007669"/>
    <property type="project" value="UniProtKB-KW"/>
</dbReference>
<dbReference type="RefSeq" id="WP_310101685.1">
    <property type="nucleotide sequence ID" value="NZ_JAVDUU010000004.1"/>
</dbReference>
<evidence type="ECO:0000313" key="2">
    <source>
        <dbReference type="Proteomes" id="UP001247620"/>
    </source>
</evidence>
<dbReference type="GO" id="GO:0008168">
    <property type="term" value="F:methyltransferase activity"/>
    <property type="evidence" value="ECO:0007669"/>
    <property type="project" value="UniProtKB-KW"/>
</dbReference>
<gene>
    <name evidence="1" type="ORF">J2W55_004683</name>
</gene>
<dbReference type="Gene3D" id="3.40.50.150">
    <property type="entry name" value="Vaccinia Virus protein VP39"/>
    <property type="match status" value="1"/>
</dbReference>
<comment type="caution">
    <text evidence="1">The sequence shown here is derived from an EMBL/GenBank/DDBJ whole genome shotgun (WGS) entry which is preliminary data.</text>
</comment>
<evidence type="ECO:0000313" key="1">
    <source>
        <dbReference type="EMBL" id="MDR6944823.1"/>
    </source>
</evidence>
<proteinExistence type="predicted"/>
<dbReference type="InterPro" id="IPR029063">
    <property type="entry name" value="SAM-dependent_MTases_sf"/>
</dbReference>
<name>A0ABU1THE1_9SPHI</name>
<sequence length="197" mass="22984">MLHDTLSPSLFDKDHIFDDLYPEHIQALSAMHWTSVDIAKRAGEFLAIPNAKVLDIGSGVGKFCLVAGFFHPETTFCGIEQRSELFTFAEIAREEIDLPNVNFLHGNLIDLDFDNYDHFYFYNPFYENIEPHSRIDYAVKTSFELYDRYSRFVYEMLDKKPPETRLVTFHGADSQVPLSYQLVGNSYSRFLKMWIKE</sequence>
<keyword evidence="2" id="KW-1185">Reference proteome</keyword>
<dbReference type="SUPFAM" id="SSF53335">
    <property type="entry name" value="S-adenosyl-L-methionine-dependent methyltransferases"/>
    <property type="match status" value="1"/>
</dbReference>
<protein>
    <submittedName>
        <fullName evidence="1">RNA methylase</fullName>
    </submittedName>
</protein>
<organism evidence="1 2">
    <name type="scientific">Mucilaginibacter pocheonensis</name>
    <dbReference type="NCBI Taxonomy" id="398050"/>
    <lineage>
        <taxon>Bacteria</taxon>
        <taxon>Pseudomonadati</taxon>
        <taxon>Bacteroidota</taxon>
        <taxon>Sphingobacteriia</taxon>
        <taxon>Sphingobacteriales</taxon>
        <taxon>Sphingobacteriaceae</taxon>
        <taxon>Mucilaginibacter</taxon>
    </lineage>
</organism>
<keyword evidence="1" id="KW-0489">Methyltransferase</keyword>
<reference evidence="1 2" key="1">
    <citation type="submission" date="2023-07" db="EMBL/GenBank/DDBJ databases">
        <title>Sorghum-associated microbial communities from plants grown in Nebraska, USA.</title>
        <authorList>
            <person name="Schachtman D."/>
        </authorList>
    </citation>
    <scope>NUCLEOTIDE SEQUENCE [LARGE SCALE GENOMIC DNA]</scope>
    <source>
        <strain evidence="1 2">3262</strain>
    </source>
</reference>
<dbReference type="Proteomes" id="UP001247620">
    <property type="component" value="Unassembled WGS sequence"/>
</dbReference>
<keyword evidence="1" id="KW-0808">Transferase</keyword>
<dbReference type="CDD" id="cd02440">
    <property type="entry name" value="AdoMet_MTases"/>
    <property type="match status" value="1"/>
</dbReference>
<dbReference type="EMBL" id="JAVDUU010000004">
    <property type="protein sequence ID" value="MDR6944823.1"/>
    <property type="molecule type" value="Genomic_DNA"/>
</dbReference>
<accession>A0ABU1THE1</accession>